<protein>
    <submittedName>
        <fullName evidence="1">Uncharacterized protein</fullName>
    </submittedName>
</protein>
<dbReference type="EMBL" id="KQ242802">
    <property type="protein sequence ID" value="KNC77218.1"/>
    <property type="molecule type" value="Genomic_DNA"/>
</dbReference>
<dbReference type="RefSeq" id="XP_014151120.1">
    <property type="nucleotide sequence ID" value="XM_014295645.1"/>
</dbReference>
<evidence type="ECO:0000313" key="1">
    <source>
        <dbReference type="EMBL" id="KNC77218.1"/>
    </source>
</evidence>
<name>A0A0L0FMG2_9EUKA</name>
<dbReference type="Proteomes" id="UP000054560">
    <property type="component" value="Unassembled WGS sequence"/>
</dbReference>
<keyword evidence="2" id="KW-1185">Reference proteome</keyword>
<gene>
    <name evidence="1" type="ORF">SARC_10319</name>
</gene>
<accession>A0A0L0FMG2</accession>
<dbReference type="GeneID" id="25910823"/>
<reference evidence="1 2" key="1">
    <citation type="submission" date="2011-02" db="EMBL/GenBank/DDBJ databases">
        <title>The Genome Sequence of Sphaeroforma arctica JP610.</title>
        <authorList>
            <consortium name="The Broad Institute Genome Sequencing Platform"/>
            <person name="Russ C."/>
            <person name="Cuomo C."/>
            <person name="Young S.K."/>
            <person name="Zeng Q."/>
            <person name="Gargeya S."/>
            <person name="Alvarado L."/>
            <person name="Berlin A."/>
            <person name="Chapman S.B."/>
            <person name="Chen Z."/>
            <person name="Freedman E."/>
            <person name="Gellesch M."/>
            <person name="Goldberg J."/>
            <person name="Griggs A."/>
            <person name="Gujja S."/>
            <person name="Heilman E."/>
            <person name="Heiman D."/>
            <person name="Howarth C."/>
            <person name="Mehta T."/>
            <person name="Neiman D."/>
            <person name="Pearson M."/>
            <person name="Roberts A."/>
            <person name="Saif S."/>
            <person name="Shea T."/>
            <person name="Shenoy N."/>
            <person name="Sisk P."/>
            <person name="Stolte C."/>
            <person name="Sykes S."/>
            <person name="White J."/>
            <person name="Yandava C."/>
            <person name="Burger G."/>
            <person name="Gray M.W."/>
            <person name="Holland P.W.H."/>
            <person name="King N."/>
            <person name="Lang F.B.F."/>
            <person name="Roger A.J."/>
            <person name="Ruiz-Trillo I."/>
            <person name="Haas B."/>
            <person name="Nusbaum C."/>
            <person name="Birren B."/>
        </authorList>
    </citation>
    <scope>NUCLEOTIDE SEQUENCE [LARGE SCALE GENOMIC DNA]</scope>
    <source>
        <strain evidence="1 2">JP610</strain>
    </source>
</reference>
<dbReference type="AlphaFoldDB" id="A0A0L0FMG2"/>
<sequence length="93" mass="10526">ISTHGLDTQSSATQLLRLLISESRHERLVFMAQVQANITALTAKYLHHTTKLIYGPVDLQQIKSWTDKMVGIVSSSKGLGFGIYQQPYRRPWV</sequence>
<evidence type="ECO:0000313" key="2">
    <source>
        <dbReference type="Proteomes" id="UP000054560"/>
    </source>
</evidence>
<proteinExistence type="predicted"/>
<feature type="non-terminal residue" evidence="1">
    <location>
        <position position="1"/>
    </location>
</feature>
<organism evidence="1 2">
    <name type="scientific">Sphaeroforma arctica JP610</name>
    <dbReference type="NCBI Taxonomy" id="667725"/>
    <lineage>
        <taxon>Eukaryota</taxon>
        <taxon>Ichthyosporea</taxon>
        <taxon>Ichthyophonida</taxon>
        <taxon>Sphaeroforma</taxon>
    </lineage>
</organism>